<dbReference type="Gene3D" id="2.10.260.10">
    <property type="match status" value="1"/>
</dbReference>
<protein>
    <recommendedName>
        <fullName evidence="1">SpoVT-AbrB domain-containing protein</fullName>
    </recommendedName>
</protein>
<dbReference type="PANTHER" id="PTHR36432:SF1">
    <property type="entry name" value="STAGE V SPORULATION PROTEIN T"/>
    <property type="match status" value="1"/>
</dbReference>
<dbReference type="PANTHER" id="PTHR36432">
    <property type="match status" value="1"/>
</dbReference>
<dbReference type="NCBIfam" id="TIGR01439">
    <property type="entry name" value="lp_hng_hel_AbrB"/>
    <property type="match status" value="1"/>
</dbReference>
<dbReference type="InterPro" id="IPR037914">
    <property type="entry name" value="SpoVT-AbrB_sf"/>
</dbReference>
<evidence type="ECO:0000313" key="2">
    <source>
        <dbReference type="EMBL" id="CDZ23408.1"/>
    </source>
</evidence>
<dbReference type="Proteomes" id="UP000032431">
    <property type="component" value="Chromosome I"/>
</dbReference>
<keyword evidence="3" id="KW-1185">Reference proteome</keyword>
<proteinExistence type="predicted"/>
<dbReference type="Pfam" id="PF04014">
    <property type="entry name" value="MazE_antitoxin"/>
    <property type="match status" value="1"/>
</dbReference>
<dbReference type="InterPro" id="IPR007159">
    <property type="entry name" value="SpoVT-AbrB_dom"/>
</dbReference>
<dbReference type="InterPro" id="IPR052731">
    <property type="entry name" value="B_subtilis_Trans_State_Reg"/>
</dbReference>
<dbReference type="AlphaFoldDB" id="A0A078KLV2"/>
<evidence type="ECO:0000259" key="1">
    <source>
        <dbReference type="SMART" id="SM00966"/>
    </source>
</evidence>
<evidence type="ECO:0000313" key="3">
    <source>
        <dbReference type="Proteomes" id="UP000032431"/>
    </source>
</evidence>
<reference evidence="3" key="1">
    <citation type="submission" date="2014-07" db="EMBL/GenBank/DDBJ databases">
        <authorList>
            <person name="Wibberg D."/>
        </authorList>
    </citation>
    <scope>NUCLEOTIDE SEQUENCE [LARGE SCALE GENOMIC DNA]</scope>
    <source>
        <strain evidence="3">DG5</strain>
    </source>
</reference>
<dbReference type="EMBL" id="LM995447">
    <property type="protein sequence ID" value="CDZ23408.1"/>
    <property type="molecule type" value="Genomic_DNA"/>
</dbReference>
<dbReference type="STRING" id="29343.CCDG5_0265"/>
<dbReference type="SUPFAM" id="SSF89447">
    <property type="entry name" value="AbrB/MazE/MraZ-like"/>
    <property type="match status" value="1"/>
</dbReference>
<organism evidence="2 3">
    <name type="scientific">[Clostridium] cellulosi</name>
    <dbReference type="NCBI Taxonomy" id="29343"/>
    <lineage>
        <taxon>Bacteria</taxon>
        <taxon>Bacillati</taxon>
        <taxon>Bacillota</taxon>
        <taxon>Clostridia</taxon>
        <taxon>Eubacteriales</taxon>
        <taxon>Oscillospiraceae</taxon>
        <taxon>Oscillospiraceae incertae sedis</taxon>
    </lineage>
</organism>
<dbReference type="KEGG" id="ccel:CCDG5_0265"/>
<dbReference type="OrthoDB" id="9782993at2"/>
<name>A0A078KLV2_9FIRM</name>
<gene>
    <name evidence="2" type="ORF">CCDG5_0265</name>
</gene>
<feature type="domain" description="SpoVT-AbrB" evidence="1">
    <location>
        <begin position="8"/>
        <end position="51"/>
    </location>
</feature>
<dbReference type="GO" id="GO:0003677">
    <property type="term" value="F:DNA binding"/>
    <property type="evidence" value="ECO:0007669"/>
    <property type="project" value="InterPro"/>
</dbReference>
<sequence>MKSTGIVRKIDLLGRIVIPRETRQNLNIESGDPIEFFCDENSIYLKKYIRGCLFCNSMENLINYKGQYICESCKNEIVEKCKSV</sequence>
<dbReference type="PATRIC" id="fig|29343.3.peg.273"/>
<dbReference type="HOGENOM" id="CLU_158484_0_1_9"/>
<dbReference type="SMART" id="SM00966">
    <property type="entry name" value="SpoVT_AbrB"/>
    <property type="match status" value="1"/>
</dbReference>
<accession>A0A078KLV2</accession>